<dbReference type="Gene3D" id="3.30.559.10">
    <property type="entry name" value="Chloramphenicol acetyltransferase-like domain"/>
    <property type="match status" value="1"/>
</dbReference>
<dbReference type="Pfam" id="PF18558">
    <property type="entry name" value="HTH_51"/>
    <property type="match status" value="1"/>
</dbReference>
<keyword evidence="1" id="KW-0596">Phosphopantetheine</keyword>
<feature type="signal peptide" evidence="9">
    <location>
        <begin position="1"/>
        <end position="26"/>
    </location>
</feature>
<keyword evidence="5" id="KW-0511">Multifunctional enzyme</keyword>
<dbReference type="InterPro" id="IPR020806">
    <property type="entry name" value="PKS_PP-bd"/>
</dbReference>
<dbReference type="Gene3D" id="1.10.1200.10">
    <property type="entry name" value="ACP-like"/>
    <property type="match status" value="1"/>
</dbReference>
<name>A0A9N8KC53_9PEZI</name>
<dbReference type="SUPFAM" id="SSF52777">
    <property type="entry name" value="CoA-dependent acyltransferases"/>
    <property type="match status" value="2"/>
</dbReference>
<dbReference type="InterPro" id="IPR036736">
    <property type="entry name" value="ACP-like_sf"/>
</dbReference>
<dbReference type="Gene3D" id="3.40.366.10">
    <property type="entry name" value="Malonyl-Coenzyme A Acyl Carrier Protein, domain 2"/>
    <property type="match status" value="2"/>
</dbReference>
<feature type="chain" id="PRO_5040381749" description="Polyketide synthase" evidence="9">
    <location>
        <begin position="27"/>
        <end position="3741"/>
    </location>
</feature>
<dbReference type="InterPro" id="IPR001227">
    <property type="entry name" value="Ac_transferase_dom_sf"/>
</dbReference>
<dbReference type="SMART" id="SM00823">
    <property type="entry name" value="PKS_PP"/>
    <property type="match status" value="2"/>
</dbReference>
<protein>
    <recommendedName>
        <fullName evidence="15">Polyketide synthase</fullName>
    </recommendedName>
</protein>
<dbReference type="InterPro" id="IPR036291">
    <property type="entry name" value="NAD(P)-bd_dom_sf"/>
</dbReference>
<accession>A0A9N8KC53</accession>
<organism evidence="13 14">
    <name type="scientific">Aureobasidium mustum</name>
    <dbReference type="NCBI Taxonomy" id="2773714"/>
    <lineage>
        <taxon>Eukaryota</taxon>
        <taxon>Fungi</taxon>
        <taxon>Dikarya</taxon>
        <taxon>Ascomycota</taxon>
        <taxon>Pezizomycotina</taxon>
        <taxon>Dothideomycetes</taxon>
        <taxon>Dothideomycetidae</taxon>
        <taxon>Dothideales</taxon>
        <taxon>Saccotheciaceae</taxon>
        <taxon>Aureobasidium</taxon>
    </lineage>
</organism>
<feature type="region of interest" description="Disordered" evidence="8">
    <location>
        <begin position="1469"/>
        <end position="1491"/>
    </location>
</feature>
<feature type="domain" description="Carrier" evidence="10">
    <location>
        <begin position="1394"/>
        <end position="1468"/>
    </location>
</feature>
<dbReference type="GO" id="GO:0031177">
    <property type="term" value="F:phosphopantetheine binding"/>
    <property type="evidence" value="ECO:0007669"/>
    <property type="project" value="InterPro"/>
</dbReference>
<dbReference type="Pfam" id="PF02801">
    <property type="entry name" value="Ketoacyl-synt_C"/>
    <property type="match status" value="1"/>
</dbReference>
<dbReference type="OrthoDB" id="429813at2759"/>
<dbReference type="InterPro" id="IPR020841">
    <property type="entry name" value="PKS_Beta-ketoAc_synthase_dom"/>
</dbReference>
<evidence type="ECO:0000256" key="4">
    <source>
        <dbReference type="ARBA" id="ARBA00022679"/>
    </source>
</evidence>
<dbReference type="InterPro" id="IPR018201">
    <property type="entry name" value="Ketoacyl_synth_AS"/>
</dbReference>
<dbReference type="PROSITE" id="PS52004">
    <property type="entry name" value="KS3_2"/>
    <property type="match status" value="1"/>
</dbReference>
<keyword evidence="3" id="KW-0436">Ligase</keyword>
<dbReference type="SMART" id="SM00822">
    <property type="entry name" value="PKS_KR"/>
    <property type="match status" value="1"/>
</dbReference>
<evidence type="ECO:0000313" key="14">
    <source>
        <dbReference type="Proteomes" id="UP000714618"/>
    </source>
</evidence>
<dbReference type="Gene3D" id="3.40.50.720">
    <property type="entry name" value="NAD(P)-binding Rossmann-like Domain"/>
    <property type="match status" value="3"/>
</dbReference>
<dbReference type="PROSITE" id="PS52019">
    <property type="entry name" value="PKS_MFAS_DH"/>
    <property type="match status" value="1"/>
</dbReference>
<dbReference type="CDD" id="cd19532">
    <property type="entry name" value="C_PKS-NRPS"/>
    <property type="match status" value="1"/>
</dbReference>
<evidence type="ECO:0000259" key="11">
    <source>
        <dbReference type="PROSITE" id="PS52004"/>
    </source>
</evidence>
<dbReference type="Gene3D" id="3.40.47.10">
    <property type="match status" value="1"/>
</dbReference>
<dbReference type="InterPro" id="IPR057326">
    <property type="entry name" value="KR_dom"/>
</dbReference>
<dbReference type="PANTHER" id="PTHR45681">
    <property type="entry name" value="POLYKETIDE SYNTHASE 44-RELATED"/>
    <property type="match status" value="1"/>
</dbReference>
<evidence type="ECO:0000256" key="6">
    <source>
        <dbReference type="ARBA" id="ARBA00023315"/>
    </source>
</evidence>
<dbReference type="SUPFAM" id="SSF51735">
    <property type="entry name" value="NAD(P)-binding Rossmann-fold domains"/>
    <property type="match status" value="2"/>
</dbReference>
<dbReference type="Proteomes" id="UP000714618">
    <property type="component" value="Unassembled WGS sequence"/>
</dbReference>
<dbReference type="CDD" id="cd02440">
    <property type="entry name" value="AdoMet_MTases"/>
    <property type="match status" value="2"/>
</dbReference>
<feature type="region of interest" description="C-terminal hotdog fold" evidence="7">
    <location>
        <begin position="1185"/>
        <end position="1331"/>
    </location>
</feature>
<dbReference type="InterPro" id="IPR049900">
    <property type="entry name" value="PKS_mFAS_DH"/>
</dbReference>
<dbReference type="SMART" id="SM00827">
    <property type="entry name" value="PKS_AT"/>
    <property type="match status" value="1"/>
</dbReference>
<dbReference type="SUPFAM" id="SSF52151">
    <property type="entry name" value="FabD/lysophospholipase-like"/>
    <property type="match status" value="1"/>
</dbReference>
<keyword evidence="6" id="KW-0012">Acyltransferase</keyword>
<comment type="caution">
    <text evidence="13">The sequence shown here is derived from an EMBL/GenBank/DDBJ whole genome shotgun (WGS) entry which is preliminary data.</text>
</comment>
<evidence type="ECO:0000313" key="13">
    <source>
        <dbReference type="EMBL" id="CAD0100784.1"/>
    </source>
</evidence>
<gene>
    <name evidence="13" type="ORF">AWRI4233_LOCUS9609</name>
</gene>
<evidence type="ECO:0000256" key="1">
    <source>
        <dbReference type="ARBA" id="ARBA00022450"/>
    </source>
</evidence>
<dbReference type="CDD" id="cd00833">
    <property type="entry name" value="PKS"/>
    <property type="match status" value="1"/>
</dbReference>
<dbReference type="Pfam" id="PF00698">
    <property type="entry name" value="Acyl_transf_1"/>
    <property type="match status" value="1"/>
</dbReference>
<dbReference type="InterPro" id="IPR006162">
    <property type="entry name" value="Ppantetheine_attach_site"/>
</dbReference>
<dbReference type="GO" id="GO:0009403">
    <property type="term" value="P:toxin biosynthetic process"/>
    <property type="evidence" value="ECO:0007669"/>
    <property type="project" value="UniProtKB-ARBA"/>
</dbReference>
<evidence type="ECO:0000256" key="9">
    <source>
        <dbReference type="SAM" id="SignalP"/>
    </source>
</evidence>
<evidence type="ECO:0000256" key="8">
    <source>
        <dbReference type="SAM" id="MobiDB-lite"/>
    </source>
</evidence>
<dbReference type="Gene3D" id="3.30.559.30">
    <property type="entry name" value="Nonribosomal peptide synthetase, condensation domain"/>
    <property type="match status" value="1"/>
</dbReference>
<dbReference type="GO" id="GO:0004315">
    <property type="term" value="F:3-oxoacyl-[acyl-carrier-protein] synthase activity"/>
    <property type="evidence" value="ECO:0007669"/>
    <property type="project" value="InterPro"/>
</dbReference>
<dbReference type="InterPro" id="IPR016035">
    <property type="entry name" value="Acyl_Trfase/lysoPLipase"/>
</dbReference>
<evidence type="ECO:0000256" key="5">
    <source>
        <dbReference type="ARBA" id="ARBA00023268"/>
    </source>
</evidence>
<feature type="active site" description="Proton donor; for dehydratase activity" evidence="7">
    <location>
        <position position="1239"/>
    </location>
</feature>
<dbReference type="InterPro" id="IPR009081">
    <property type="entry name" value="PP-bd_ACP"/>
</dbReference>
<keyword evidence="2" id="KW-0597">Phosphoprotein</keyword>
<feature type="domain" description="Carrier" evidence="10">
    <location>
        <begin position="3182"/>
        <end position="3257"/>
    </location>
</feature>
<dbReference type="Pfam" id="PF00668">
    <property type="entry name" value="Condensation"/>
    <property type="match status" value="1"/>
</dbReference>
<dbReference type="PROSITE" id="PS00012">
    <property type="entry name" value="PHOSPHOPANTETHEINE"/>
    <property type="match status" value="1"/>
</dbReference>
<dbReference type="EMBL" id="CAIJEO010000013">
    <property type="protein sequence ID" value="CAD0100784.1"/>
    <property type="molecule type" value="Genomic_DNA"/>
</dbReference>
<dbReference type="SMART" id="SM00825">
    <property type="entry name" value="PKS_KS"/>
    <property type="match status" value="1"/>
</dbReference>
<evidence type="ECO:0000259" key="12">
    <source>
        <dbReference type="PROSITE" id="PS52019"/>
    </source>
</evidence>
<keyword evidence="4" id="KW-0808">Transferase</keyword>
<dbReference type="InterPro" id="IPR013217">
    <property type="entry name" value="Methyltransf_12"/>
</dbReference>
<dbReference type="Gene3D" id="3.10.129.110">
    <property type="entry name" value="Polyketide synthase dehydratase"/>
    <property type="match status" value="1"/>
</dbReference>
<feature type="region of interest" description="N-terminal hotdog fold" evidence="7">
    <location>
        <begin position="1037"/>
        <end position="1170"/>
    </location>
</feature>
<dbReference type="InterPro" id="IPR001242">
    <property type="entry name" value="Condensation_dom"/>
</dbReference>
<dbReference type="Pfam" id="PF00109">
    <property type="entry name" value="ketoacyl-synt"/>
    <property type="match status" value="1"/>
</dbReference>
<dbReference type="Pfam" id="PF08659">
    <property type="entry name" value="KR"/>
    <property type="match status" value="1"/>
</dbReference>
<dbReference type="InterPro" id="IPR014030">
    <property type="entry name" value="Ketoacyl_synth_N"/>
</dbReference>
<dbReference type="InterPro" id="IPR016036">
    <property type="entry name" value="Malonyl_transacylase_ACP-bd"/>
</dbReference>
<evidence type="ECO:0008006" key="15">
    <source>
        <dbReference type="Google" id="ProtNLM"/>
    </source>
</evidence>
<feature type="domain" description="Ketosynthase family 3 (KS3)" evidence="11">
    <location>
        <begin position="176"/>
        <end position="598"/>
    </location>
</feature>
<dbReference type="SUPFAM" id="SSF47336">
    <property type="entry name" value="ACP-like"/>
    <property type="match status" value="2"/>
</dbReference>
<evidence type="ECO:0000259" key="10">
    <source>
        <dbReference type="PROSITE" id="PS50075"/>
    </source>
</evidence>
<dbReference type="InterPro" id="IPR023213">
    <property type="entry name" value="CAT-like_dom_sf"/>
</dbReference>
<dbReference type="GO" id="GO:0016874">
    <property type="term" value="F:ligase activity"/>
    <property type="evidence" value="ECO:0007669"/>
    <property type="project" value="UniProtKB-KW"/>
</dbReference>
<dbReference type="Gene3D" id="3.30.70.3290">
    <property type="match status" value="1"/>
</dbReference>
<dbReference type="Gene3D" id="3.40.50.150">
    <property type="entry name" value="Vaccinia Virus protein VP39"/>
    <property type="match status" value="2"/>
</dbReference>
<dbReference type="InterPro" id="IPR041068">
    <property type="entry name" value="HTH_51"/>
</dbReference>
<dbReference type="InterPro" id="IPR050444">
    <property type="entry name" value="Polyketide_Synthase"/>
</dbReference>
<dbReference type="InterPro" id="IPR014031">
    <property type="entry name" value="Ketoacyl_synth_C"/>
</dbReference>
<sequence length="3741" mass="412796">MSQNSAMSPPAIGFCIGLLTASAVTASQNRESLHDNARNAMTLAMLVGGIVDSNDESQPDGPWQSLAVAWAKSGEEKLVEQVLSSIPGFLQSTHAMFDPAIRDILVNTSRWYDTVRQSLSASLSATFLTFGLEKCIPPSLIREIGPQNIIMMNDADVLSPQEGRPTCPELRPGSSVDDIAVISMSCKFAGSDDVNEFWNTLMTGVSQHQQVPEDRFSMNTTFRPDSKDKRTWYGNFLRDHKAFDHKFFKKSPREAASMDPQQRIMLQVVYQALEQAGYFVTSTPATDVGCYVGFVANDYQNNVACHEPNAYTATGNLSSFIAGKISHYFGWTGPALVIDTACSSSAVAIHQACRAILSGECSQAIAGGALVITSPLWFQNLAGASFLSPTGPCKPFDANADGYCRGEGVAAVMLKRMSAANMNCTPIVVPNAPSLSSLFESVLHKAGLQPEDISVVEAHGTGTPVGDPAEWDSIRTIMGGARSRHRNQNLVVGSVKGHIGHTECTSGVAALIKILAMMHAGKIPPQASFSQLNPALQNKDQDRMEVATTLRDWNYDFRAALINNHNKPISREQMKPDMMTSQHPFMLSGNDMESIRRNASRLLDWMMMYPQHSLADIAFNNNRKNSPTLDHAAIFQANTLTKLQDHLRNIALDNAELASTRLDRPVILCFGGQVSTSVSIKRAVYDNFFVYRNNLDACDRAITSLGLRSIFPYVFDKTQEEDPVSLQMKLFAIQYASAKSWIDCGLNVVAAVGHSFGELTALCITGVLTLEDTIKVISRRAKLGAMLAIEASFEEVHSFLEKTATLTSEQNITAPTIACHNGPTSFTIAGSIKAIDAAESAASKMVPKPRIKRLKVTNAFHSTLVGSLTPELLKLSKDIKFKKAHIPLMHSTEDLLEQPNGEFVANHLRNPVYFHHALTRLSKMYPSAVYLEAGTNSTVTNMASRALDAPSNCHFQAVNLAVDNAVSNVVDVTVALWRAGLRFQYWAHHQSQTLEYAICMLPSRQFAKSSHWLDLKQPSLMAQIESDAPVTSDSAPITALWSFLGFDKSVNSVAKFKINTHVPDYEKYLSGHVIAQEAPICPATLQIHIVVDAVKSLRPSYEVHTHRPVVKSVSNQAPICRNSSRFVFLEAQPNTQQEGEWSWRIFSTEAQGSAETTHVSGLISFRPIDDRDYALDFARFNRLVSHDRCKQLLQDPTPDDTITGRNIYRAFSDVVDYESAGQIVLQQDQDSWFDAIATDCFSQVGGIWVNCMTDRAQSTLYIANGIEQWLQSPRARSQTDGPRVFDIFATHHKASKSAYCTDVFVFDSQTGELSEVIFGISYVEVSKVSMQRMLSRLTSGTQSHQLSGSVPVGIGTSMQIYPSPASTNNALPTMTSLSVAPVQPLFTGPRNDKDHVSDKLKNIIGHLCGLEKHEIKDDAQLADLGVDSLMSMELLKEIETAFKITVPEEDRVDVVDLASLVKGVSSLVSGNTPDSYQTEPDSEDVSDATDATSISSADEVKELRLDGTEWLTSFEEMNMDTDSCISEYGFADYLVGVDIKQTELCILMILEALEKLGRGLTAISPGAEVERVHHIVEHKRLVDYLYHILNTKAGLIESREGKWVRTNTPLPHKTSEAILQELHHSHPSHSDAFELAYHCGTHLAEVLKGTETGVKLIFGSTKGRDLVSKLYGNWPLNVLYYNRMASLLEQIATKLPRGQGPLKILEMGAGTAGTTKILLPRLAKLGIPVEYTFTDLSPSFVAAARKQFKQYGFMRFRAHDIEKAPADDLVGSQHLVIASNAVHATHDLAVSATNIKQALQPGGALLMLEMTKPVVFIDIIFGLFEGWWLFDDGRDHAISHQDRWDRVLRSVGFDKVIWTDGERPENEIERLMLAVNPDTRYDNLEDPFPVPIVDLPADLQTRKTAVEAYVNKFCQGWTGPISLIKNTSVQFAKRVVMITGATGSLGTHLVAHVSRLPDVWRVVCVNRKSRVDPMTRQLDALRDRKIHLEPSVSDTSKDLLGLEKRQYEWLANHVTHICHNAWPMSAQRPVHGFETQFQVMRNLIDLATEAASNHGSVVSFELVSSIAVVGHYPLWTGRRMVPEERMCIRSVLPNGYGDAKYVCETMLDSTLRRHPDHFRAFVTRPGQIAGSKYSGVWNTTEHLSFLVKSCQTLRALPAFEGELSWTPVEDVAGTCADLLLTDSASHFVYHIDNPVRQPWPPMIKLWANVLNIPQSNVIDFDEWIDRVRQYTGKSSENPASKLLGFLDKNFIRMSCGGLILETINSVHDSQTLAAAGAKLCSQINHRYQNMDVLEIGAGTEGASRYFLNSEQVSFNTYTFTDISNAFFEQAAEEFAEHADKMEFRPLDIRRDPAEQEFKPHSYDLIIASNVLHATPKLEETLANVRKLLKPGGQLVIIEVTHREHARIGFIFGLFADWWAGHDDGRVHEPFVTYDQWDTILKNTGFSGIDSRTLDPDSTIFPNSVFSTHAVNDLVKRLDAPRESPVKDSYPRVVVIGGKTSKTSSLLEQLPSAMPHREVQAVDSIKAVVDADIDPTSTFIILSELDEETFAGLDDDRFDALQSIFNNASYVLWVTESAWTDHPNQGTTIGLLRTLRLEYVNIQIQVLDVDNANNLTPEILSETVHRLEDGANHQESGILWTQEPELYLRDGRIVVARLKSDVMKNNRLNSNRRPISAEVDPTQETLELTEDDGTIFFRHLEDLTYSLAKAVRVGRLGFYNMIQGRISKSGEAVVALIAENTSTALVVSDQLVRLSPGTLAECVLPLLLADLMAQNLLLDATTGTTILVLEPPTWLVDPLVQQSTAAHIRVVFVTINSQTVGDNGEWIQLHKRETQSELSKRLPRQVSSLWKMNKAGEGTDIAQRLSATVPRSCSVFNLDHLFQHSAAVLSQSCSRIASVRLQDAVSRLDVLPACDPQSIFTPSHLVSANNALPVDAVVSWQAEAKINARSRSIETGQLFVSDKTYLLVGLSGDLGRSIARYMIEGGARHVVLFSRSPKIEQEWIEDIAAIGGNVMVLPIIRTTMPPIAGVAFGPLVLQDVMFKNMDLSMMEMVLAPKVNGARLLNERLSDPQNPLDFFVMFSSFVMVSGNPGQAAYSAANAYTHALAQYRRTRGMAGSTIDIGAVYGIGFIARAGREEEYDVAVVAGRAPGTEPVELGFEAAGTAGSTQERLLNAETMDDVRVIILEGLSVKIRGALQIVASDELDLASPLIDQGVDSLSAVIIGTWFSKNLSIDIPLLKILGGASISDLVGEAMIRLSAQVIPLAYSECQETAEAVVSIANQQVKQSESESSAESSSLDEYTETSTPTTLSSSPPPSDRKIESVARTAPLSLTQEYAWKQQQLGLDSSVFNSTICMHMQGELDLDRLGRAFNQALQRHDAFRTCFVPDPSDSSRTLQSVMRSPRVAFETVKVVDQAAAEKGAADIEAYQYDVTVGDTLKVVNFHWSSTDHLLVFAYHRLVGDGWTTEHVFVEVGQLYHGKQLEMPPSYVDFALRQRKQIEFGEMSNDLSYWSTLFETLPTQQPSLNVPGKQLTTSLSWNEHEVSARLNPMVAVRIKDRSRKHKTTPMQFYLAAYYVLLARMTGTSDVCIGVADTHRSTLSDQATMGYFATLLPSAATPYAAILKHLGLSQPSASEPASQAPLFQAVFDYKQGQAESGTIGSAKIVDSRTPRAKSPFDVVLEMSDDPNKDPLITIKLQSDRYSTTDPEVVMDAYLSILSIFSRNPALRVEDGRLAQGVKARA</sequence>
<reference evidence="13" key="1">
    <citation type="submission" date="2020-06" db="EMBL/GenBank/DDBJ databases">
        <authorList>
            <person name="Onetto C."/>
        </authorList>
    </citation>
    <scope>NUCLEOTIDE SEQUENCE</scope>
</reference>
<dbReference type="InterPro" id="IPR042104">
    <property type="entry name" value="PKS_dehydratase_sf"/>
</dbReference>
<keyword evidence="14" id="KW-1185">Reference proteome</keyword>
<evidence type="ECO:0000256" key="2">
    <source>
        <dbReference type="ARBA" id="ARBA00022553"/>
    </source>
</evidence>
<dbReference type="InterPro" id="IPR013968">
    <property type="entry name" value="PKS_KR"/>
</dbReference>
<feature type="region of interest" description="Disordered" evidence="8">
    <location>
        <begin position="3287"/>
        <end position="3321"/>
    </location>
</feature>
<dbReference type="InterPro" id="IPR013120">
    <property type="entry name" value="FAR_NAD-bd"/>
</dbReference>
<dbReference type="InterPro" id="IPR016039">
    <property type="entry name" value="Thiolase-like"/>
</dbReference>
<dbReference type="PANTHER" id="PTHR45681:SF6">
    <property type="entry name" value="POLYKETIDE SYNTHASE 37"/>
    <property type="match status" value="1"/>
</dbReference>
<dbReference type="PROSITE" id="PS00606">
    <property type="entry name" value="KS3_1"/>
    <property type="match status" value="1"/>
</dbReference>
<feature type="compositionally biased region" description="Low complexity" evidence="8">
    <location>
        <begin position="3303"/>
        <end position="3312"/>
    </location>
</feature>
<dbReference type="SUPFAM" id="SSF53901">
    <property type="entry name" value="Thiolase-like"/>
    <property type="match status" value="1"/>
</dbReference>
<evidence type="ECO:0000256" key="3">
    <source>
        <dbReference type="ARBA" id="ARBA00022598"/>
    </source>
</evidence>
<dbReference type="SUPFAM" id="SSF53335">
    <property type="entry name" value="S-adenosyl-L-methionine-dependent methyltransferases"/>
    <property type="match status" value="2"/>
</dbReference>
<dbReference type="InterPro" id="IPR029063">
    <property type="entry name" value="SAM-dependent_MTases_sf"/>
</dbReference>
<dbReference type="SUPFAM" id="SSF55048">
    <property type="entry name" value="Probable ACP-binding domain of malonyl-CoA ACP transacylase"/>
    <property type="match status" value="1"/>
</dbReference>
<dbReference type="Pfam" id="PF00550">
    <property type="entry name" value="PP-binding"/>
    <property type="match status" value="2"/>
</dbReference>
<feature type="domain" description="PKS/mFAS DH" evidence="12">
    <location>
        <begin position="1037"/>
        <end position="1331"/>
    </location>
</feature>
<dbReference type="Pfam" id="PF07993">
    <property type="entry name" value="NAD_binding_4"/>
    <property type="match status" value="1"/>
</dbReference>
<dbReference type="GO" id="GO:0006633">
    <property type="term" value="P:fatty acid biosynthetic process"/>
    <property type="evidence" value="ECO:0007669"/>
    <property type="project" value="InterPro"/>
</dbReference>
<keyword evidence="9" id="KW-0732">Signal</keyword>
<proteinExistence type="predicted"/>
<dbReference type="Pfam" id="PF08242">
    <property type="entry name" value="Methyltransf_12"/>
    <property type="match status" value="2"/>
</dbReference>
<dbReference type="PROSITE" id="PS50075">
    <property type="entry name" value="CARRIER"/>
    <property type="match status" value="2"/>
</dbReference>
<feature type="active site" description="Proton acceptor; for dehydratase activity" evidence="7">
    <location>
        <position position="1072"/>
    </location>
</feature>
<evidence type="ECO:0000256" key="7">
    <source>
        <dbReference type="PROSITE-ProRule" id="PRU01363"/>
    </source>
</evidence>
<dbReference type="InterPro" id="IPR014043">
    <property type="entry name" value="Acyl_transferase_dom"/>
</dbReference>